<dbReference type="EMBL" id="FPHU01000003">
    <property type="protein sequence ID" value="SFV79815.1"/>
    <property type="molecule type" value="Genomic_DNA"/>
</dbReference>
<feature type="domain" description="Gamma-glutamylcyclotransferase AIG2-like" evidence="1">
    <location>
        <begin position="11"/>
        <end position="118"/>
    </location>
</feature>
<reference evidence="3" key="1">
    <citation type="submission" date="2016-10" db="EMBL/GenBank/DDBJ databases">
        <authorList>
            <person name="de Groot N.N."/>
        </authorList>
    </citation>
    <scope>NUCLEOTIDE SEQUENCE</scope>
</reference>
<dbReference type="InterPro" id="IPR009288">
    <property type="entry name" value="AIG2-like_dom"/>
</dbReference>
<evidence type="ECO:0000313" key="3">
    <source>
        <dbReference type="EMBL" id="SFV84110.1"/>
    </source>
</evidence>
<dbReference type="Gene3D" id="3.10.490.10">
    <property type="entry name" value="Gamma-glutamyl cyclotransferase-like"/>
    <property type="match status" value="1"/>
</dbReference>
<organism evidence="3">
    <name type="scientific">hydrothermal vent metagenome</name>
    <dbReference type="NCBI Taxonomy" id="652676"/>
    <lineage>
        <taxon>unclassified sequences</taxon>
        <taxon>metagenomes</taxon>
        <taxon>ecological metagenomes</taxon>
    </lineage>
</organism>
<sequence length="124" mass="14122">MMKIMSKEELLFSYGTLQNTPVQLETFARELEGFEDKLLGYTLEMVEIDNSDVVDLSGETHHPIAIESSDDDDQVSGVIFKITKEELVRSDKYEVDAYKRVMGRFKSGAQAWVYVSADDNNTRT</sequence>
<evidence type="ECO:0000313" key="2">
    <source>
        <dbReference type="EMBL" id="SFV79815.1"/>
    </source>
</evidence>
<accession>A0A1W1DQU9</accession>
<dbReference type="SUPFAM" id="SSF110857">
    <property type="entry name" value="Gamma-glutamyl cyclotransferase-like"/>
    <property type="match status" value="1"/>
</dbReference>
<gene>
    <name evidence="2" type="ORF">MNB_SUP05-13-609</name>
    <name evidence="3" type="ORF">MNB_SUP05-7-686</name>
</gene>
<dbReference type="EMBL" id="FPHW01000093">
    <property type="protein sequence ID" value="SFV84110.1"/>
    <property type="molecule type" value="Genomic_DNA"/>
</dbReference>
<dbReference type="InterPro" id="IPR036568">
    <property type="entry name" value="GGCT-like_sf"/>
</dbReference>
<dbReference type="InterPro" id="IPR013024">
    <property type="entry name" value="GGCT-like"/>
</dbReference>
<dbReference type="CDD" id="cd06661">
    <property type="entry name" value="GGCT_like"/>
    <property type="match status" value="1"/>
</dbReference>
<protein>
    <recommendedName>
        <fullName evidence="1">Gamma-glutamylcyclotransferase AIG2-like domain-containing protein</fullName>
    </recommendedName>
</protein>
<dbReference type="Pfam" id="PF06094">
    <property type="entry name" value="GGACT"/>
    <property type="match status" value="1"/>
</dbReference>
<proteinExistence type="predicted"/>
<evidence type="ECO:0000259" key="1">
    <source>
        <dbReference type="Pfam" id="PF06094"/>
    </source>
</evidence>
<name>A0A1W1DQU9_9ZZZZ</name>
<dbReference type="AlphaFoldDB" id="A0A1W1DQU9"/>